<dbReference type="PANTHER" id="PTHR47591">
    <property type="entry name" value="ZINC FINGER PROTEIN ZAT2-RELATED"/>
    <property type="match status" value="1"/>
</dbReference>
<comment type="caution">
    <text evidence="1">The sequence shown here is derived from an EMBL/GenBank/DDBJ whole genome shotgun (WGS) entry which is preliminary data.</text>
</comment>
<dbReference type="PANTHER" id="PTHR47591:SF1">
    <property type="entry name" value="ZINC FINGER PROTEIN ZAT2-RELATED"/>
    <property type="match status" value="1"/>
</dbReference>
<dbReference type="EMBL" id="JAVYJV010000001">
    <property type="protein sequence ID" value="KAK4380294.1"/>
    <property type="molecule type" value="Genomic_DNA"/>
</dbReference>
<evidence type="ECO:0000313" key="2">
    <source>
        <dbReference type="Proteomes" id="UP001291623"/>
    </source>
</evidence>
<evidence type="ECO:0000313" key="1">
    <source>
        <dbReference type="EMBL" id="KAK4380294.1"/>
    </source>
</evidence>
<protein>
    <submittedName>
        <fullName evidence="1">Uncharacterized protein</fullName>
    </submittedName>
</protein>
<reference evidence="1" key="1">
    <citation type="submission" date="2023-12" db="EMBL/GenBank/DDBJ databases">
        <title>Genome assembly of Anisodus tanguticus.</title>
        <authorList>
            <person name="Wang Y.-J."/>
        </authorList>
    </citation>
    <scope>NUCLEOTIDE SEQUENCE</scope>
    <source>
        <strain evidence="1">KB-2021</strain>
        <tissue evidence="1">Leaf</tissue>
    </source>
</reference>
<name>A0AAE1T0L2_9SOLA</name>
<keyword evidence="2" id="KW-1185">Reference proteome</keyword>
<dbReference type="Proteomes" id="UP001291623">
    <property type="component" value="Unassembled WGS sequence"/>
</dbReference>
<sequence length="662" mass="77388">MDCHPVRVWKIVYPPTTFNREEKFFDLQIHMEPNMQVVDDAPLLPYRNVSKRRTDCNPPEPVPVERRHCSVCQKVFGSMKSMFRNMDCHPVRVWKIVYPPTSFNREENFFDLLIHMEPNMQVVDDAPLLPDLNVSKRRTDDLCNPPEPVPVEQRRCSVCQKVSYSVKSMFGNMNCHPVRVWKIVYPPTTFNREEKFFDLQIHMELNMQVVDDAPLMPDLNVSKRRTDIHMEPNMQVADDAPLLPDLNVSKRRTDDLCNPPEPVPVEQRRCSVCQKVSYSVKSMFGNMNCHPVRVWKIVYPPTTFNKEEKFFDLQIHMEPNMQVADDAPLRPDLNVSKRRTDDLCNPPEPVPVEQRRCSVCQKVSYSVKSMFGNMNCHPVRVWKIVYPPTTFNKEEKFFDLQIHMEPNMQVADDAPLLRDLNVSKRRTDIHMEPNMQVADDAPLLPDLNVSKRRMDDECNPPEPVPVERRRCSVCQKVYDLVKSMFGNMNCHPVRVWKIVYPPTTFNKEEKFFDLQIHMEPNMQVADDAPLLPDLNVSKRRTDDLCNPPEPVPVEQRRCSVCQKVYDLVKSMFGNMNCHPVRVWKIVYPPTTFNREEKFFDLQIHMEPNMQVADDAPLLPDLNVSKRRMDIHMEPNMQVADDAPLLPDLNVSKRRTDLLRLTP</sequence>
<proteinExistence type="predicted"/>
<gene>
    <name evidence="1" type="ORF">RND71_002156</name>
</gene>
<organism evidence="1 2">
    <name type="scientific">Anisodus tanguticus</name>
    <dbReference type="NCBI Taxonomy" id="243964"/>
    <lineage>
        <taxon>Eukaryota</taxon>
        <taxon>Viridiplantae</taxon>
        <taxon>Streptophyta</taxon>
        <taxon>Embryophyta</taxon>
        <taxon>Tracheophyta</taxon>
        <taxon>Spermatophyta</taxon>
        <taxon>Magnoliopsida</taxon>
        <taxon>eudicotyledons</taxon>
        <taxon>Gunneridae</taxon>
        <taxon>Pentapetalae</taxon>
        <taxon>asterids</taxon>
        <taxon>lamiids</taxon>
        <taxon>Solanales</taxon>
        <taxon>Solanaceae</taxon>
        <taxon>Solanoideae</taxon>
        <taxon>Hyoscyameae</taxon>
        <taxon>Anisodus</taxon>
    </lineage>
</organism>
<accession>A0AAE1T0L2</accession>
<dbReference type="AlphaFoldDB" id="A0AAE1T0L2"/>